<dbReference type="Gene3D" id="2.120.10.30">
    <property type="entry name" value="TolB, C-terminal domain"/>
    <property type="match status" value="4"/>
</dbReference>
<reference evidence="5 6" key="1">
    <citation type="journal article" date="2017" name="Mol. Biol. Evol.">
        <title>The 4-celled Tetrabaena socialis nuclear genome reveals the essential components for genetic control of cell number at the origin of multicellularity in the volvocine lineage.</title>
        <authorList>
            <person name="Featherston J."/>
            <person name="Arakaki Y."/>
            <person name="Hanschen E.R."/>
            <person name="Ferris P.J."/>
            <person name="Michod R.E."/>
            <person name="Olson B.J.S.C."/>
            <person name="Nozaki H."/>
            <person name="Durand P.M."/>
        </authorList>
    </citation>
    <scope>NUCLEOTIDE SEQUENCE [LARGE SCALE GENOMIC DNA]</scope>
    <source>
        <strain evidence="5 6">NIES-571</strain>
    </source>
</reference>
<dbReference type="CDD" id="cd18186">
    <property type="entry name" value="BTB_POZ_ZBTB_KLHL-like"/>
    <property type="match status" value="2"/>
</dbReference>
<comment type="pathway">
    <text evidence="1">Protein modification; protein ubiquitination.</text>
</comment>
<keyword evidence="2" id="KW-0677">Repeat</keyword>
<dbReference type="EMBL" id="PGGS01000653">
    <property type="protein sequence ID" value="PNH02449.1"/>
    <property type="molecule type" value="Genomic_DNA"/>
</dbReference>
<dbReference type="SMART" id="SM00225">
    <property type="entry name" value="BTB"/>
    <property type="match status" value="2"/>
</dbReference>
<dbReference type="PANTHER" id="PTHR46231">
    <property type="entry name" value="ANKYRIN REPEAT AND BTB/POZ DOMAIN-CONTAINING PROTEIN 1"/>
    <property type="match status" value="1"/>
</dbReference>
<dbReference type="SUPFAM" id="SSF54695">
    <property type="entry name" value="POZ domain"/>
    <property type="match status" value="2"/>
</dbReference>
<dbReference type="Gene3D" id="3.30.710.10">
    <property type="entry name" value="Potassium Channel Kv1.1, Chain A"/>
    <property type="match status" value="2"/>
</dbReference>
<evidence type="ECO:0000256" key="1">
    <source>
        <dbReference type="ARBA" id="ARBA00004906"/>
    </source>
</evidence>
<dbReference type="InterPro" id="IPR000210">
    <property type="entry name" value="BTB/POZ_dom"/>
</dbReference>
<feature type="domain" description="BTB" evidence="4">
    <location>
        <begin position="408"/>
        <end position="475"/>
    </location>
</feature>
<dbReference type="InterPro" id="IPR044515">
    <property type="entry name" value="ABTB1"/>
</dbReference>
<accession>A0A2J7ZQA0</accession>
<dbReference type="GO" id="GO:0000151">
    <property type="term" value="C:ubiquitin ligase complex"/>
    <property type="evidence" value="ECO:0007669"/>
    <property type="project" value="TreeGrafter"/>
</dbReference>
<keyword evidence="3" id="KW-0040">ANK repeat</keyword>
<evidence type="ECO:0000259" key="4">
    <source>
        <dbReference type="PROSITE" id="PS50097"/>
    </source>
</evidence>
<evidence type="ECO:0000256" key="3">
    <source>
        <dbReference type="ARBA" id="ARBA00023043"/>
    </source>
</evidence>
<protein>
    <submittedName>
        <fullName evidence="5">ARM REPEAT PROTEIN INTERACTING WITH ABF2</fullName>
    </submittedName>
</protein>
<dbReference type="PANTHER" id="PTHR46231:SF1">
    <property type="entry name" value="ANKYRIN REPEAT AND BTB_POZ DOMAIN-CONTAINING PROTEIN 1"/>
    <property type="match status" value="1"/>
</dbReference>
<dbReference type="Pfam" id="PF00651">
    <property type="entry name" value="BTB"/>
    <property type="match status" value="2"/>
</dbReference>
<dbReference type="Proteomes" id="UP000236333">
    <property type="component" value="Unassembled WGS sequence"/>
</dbReference>
<dbReference type="AlphaFoldDB" id="A0A2J7ZQA0"/>
<gene>
    <name evidence="5" type="ORF">TSOC_011609</name>
</gene>
<organism evidence="5 6">
    <name type="scientific">Tetrabaena socialis</name>
    <dbReference type="NCBI Taxonomy" id="47790"/>
    <lineage>
        <taxon>Eukaryota</taxon>
        <taxon>Viridiplantae</taxon>
        <taxon>Chlorophyta</taxon>
        <taxon>core chlorophytes</taxon>
        <taxon>Chlorophyceae</taxon>
        <taxon>CS clade</taxon>
        <taxon>Chlamydomonadales</taxon>
        <taxon>Tetrabaenaceae</taxon>
        <taxon>Tetrabaena</taxon>
    </lineage>
</organism>
<sequence length="1021" mass="105023">MHILSCTIDTDVPFIRGLVSRILPAARRGEAATTQTLLVCGCQLRPLAGTDAHSGLELEPPLQLYADPAARDGEPAAARPPYVRTGEYWGAVWDPFSSAVYIAEGHAVVRLSSDNTMTVVVGDVEQSGSADGPGRAARFIHTGRKASDGAGSLYVMCGSRIRKLQLPGRWAGQEVPQPVLQVAAVVAPAAALAAVASGPVGGEAHGGRVAAAAAEGGVVVSTLPLEAADLILGLACDGGRSNNIGSGSSLLFSTPAALYRLPLGDPAATPSLVAGAEGKPGTGCGRQADGCGADARFVCISGFVLDSEGCAYVTDWPRHGTTSVRRITADGMVTTIIADIEGSWARPTILPNGCLALCGAFGPAALHVLDLGLKPLGCHTASAPTGPLPRTLPGDLGALLGRQPDGTADVAIVVGGRTFHVHRALLSARCDYFQQRLGGSFTDCSTQQLDLPDADPDAFEVVLLFVYTGAADIPLPLAAGVAELADRLLLPELCEQATALVEASVSARTVAGLLLWAEALGPAFAELLSRLKGWYVENHEAVVREAKEEGHAVVRLSSDNTMTVVVGDVEQSGSADGPGRAARFIHTGRKASDGAGSLYVMCGSRIRKLQLPGRWAGQEVPQPVLQVAAVVAPAAALAAVASGPVGGEAHGGRVAAAAAEGGVVVSTLPLEAADLILGLACDGGRSNNIGSGSSLLFSTPAALYRLPLGDPAATPSLVAGAEGKPGTGCGRQADGCGADARFVCISGFVLDSEGCAYVTDWPRHGTTSVRRITADGMVTTIIADIEGSWARPTILPNGCLALCGAFGPAALHVLDLGLKPLGCHTASAPTGPLPRTLPGDLGALLGRQPDGTADVAIVVGGRTFHVHRALLSARCDYFQQRLGGSFTDCSTQQLDLPDADPDAFEVVLLFVYTGAADIPLPLAAGVAELADRLLLPELCEQATALVEASVSARTVAGLLLWAEALGPAFAELLSRLKGWYVENHEAVVREAKEEVGLLMARSPQLALELMLELPSKRPRTH</sequence>
<feature type="domain" description="BTB" evidence="4">
    <location>
        <begin position="853"/>
        <end position="920"/>
    </location>
</feature>
<evidence type="ECO:0000313" key="5">
    <source>
        <dbReference type="EMBL" id="PNH02449.1"/>
    </source>
</evidence>
<name>A0A2J7ZQA0_9CHLO</name>
<evidence type="ECO:0000256" key="2">
    <source>
        <dbReference type="ARBA" id="ARBA00022737"/>
    </source>
</evidence>
<dbReference type="InterPro" id="IPR011333">
    <property type="entry name" value="SKP1/BTB/POZ_sf"/>
</dbReference>
<dbReference type="InterPro" id="IPR011042">
    <property type="entry name" value="6-blade_b-propeller_TolB-like"/>
</dbReference>
<dbReference type="SUPFAM" id="SSF101898">
    <property type="entry name" value="NHL repeat"/>
    <property type="match status" value="2"/>
</dbReference>
<keyword evidence="6" id="KW-1185">Reference proteome</keyword>
<proteinExistence type="predicted"/>
<comment type="caution">
    <text evidence="5">The sequence shown here is derived from an EMBL/GenBank/DDBJ whole genome shotgun (WGS) entry which is preliminary data.</text>
</comment>
<evidence type="ECO:0000313" key="6">
    <source>
        <dbReference type="Proteomes" id="UP000236333"/>
    </source>
</evidence>
<dbReference type="PROSITE" id="PS50097">
    <property type="entry name" value="BTB"/>
    <property type="match status" value="2"/>
</dbReference>
<dbReference type="GO" id="GO:0005737">
    <property type="term" value="C:cytoplasm"/>
    <property type="evidence" value="ECO:0007669"/>
    <property type="project" value="TreeGrafter"/>
</dbReference>
<dbReference type="OrthoDB" id="684045at2759"/>